<dbReference type="STRING" id="321614.Q0U060"/>
<sequence>MRLINAATLQLERFDDDTRIPPYAILSHTWAAEEVTLQHFEDAYTGDETTGTRIRLMLGYAKILKACYQTLQDSYAYVWVDTCCIDKTSSAELSEAINSMFRWYENAQVCYAYLEDIEAHATEDPNIYQSEASAVFDTPLKTAKWFTRGWTLQEMIASTQLKFYSSDWTFLGTKETLLEELTNITKVDRLGLTDFRPEHFSVAQRMSWAANRRTVRTEDIAYSLMGIFDVNMPLLYGEGEKAFARLQEAILNSSEDQSLFAWSPSIRTDMPPGKGTFFFAQHPREFVASRGILHTLPSGGEPTALTSKGIRINLPIQKIKNSKSDLANEAPLFLAVLYCIYKEKPDHLPAIVLRRSQTEADTDTDTQAYVRHESVSAQAGAHAGCGQGDTKDLLFQAAQVENAAATLQAASPNSEQGTDMIAHVYSSNYWNRNRDTRARISSFETADLCSQLPFHSYNNLNSVYE</sequence>
<feature type="domain" description="Heterokaryon incompatibility" evidence="1">
    <location>
        <begin position="23"/>
        <end position="154"/>
    </location>
</feature>
<dbReference type="eggNOG" id="KOG4177">
    <property type="taxonomic scope" value="Eukaryota"/>
</dbReference>
<evidence type="ECO:0000313" key="3">
    <source>
        <dbReference type="EMBL" id="EAT77758.2"/>
    </source>
</evidence>
<name>Q0U060_PHANO</name>
<evidence type="ECO:0000259" key="2">
    <source>
        <dbReference type="Pfam" id="PF26640"/>
    </source>
</evidence>
<dbReference type="AlphaFoldDB" id="Q0U060"/>
<protein>
    <submittedName>
        <fullName evidence="3">Uncharacterized protein</fullName>
    </submittedName>
</protein>
<feature type="domain" description="DUF8212" evidence="2">
    <location>
        <begin position="241"/>
        <end position="264"/>
    </location>
</feature>
<evidence type="ECO:0000259" key="1">
    <source>
        <dbReference type="Pfam" id="PF06985"/>
    </source>
</evidence>
<dbReference type="InterPro" id="IPR058525">
    <property type="entry name" value="DUF8212"/>
</dbReference>
<organism evidence="3 4">
    <name type="scientific">Phaeosphaeria nodorum (strain SN15 / ATCC MYA-4574 / FGSC 10173)</name>
    <name type="common">Glume blotch fungus</name>
    <name type="synonym">Parastagonospora nodorum</name>
    <dbReference type="NCBI Taxonomy" id="321614"/>
    <lineage>
        <taxon>Eukaryota</taxon>
        <taxon>Fungi</taxon>
        <taxon>Dikarya</taxon>
        <taxon>Ascomycota</taxon>
        <taxon>Pezizomycotina</taxon>
        <taxon>Dothideomycetes</taxon>
        <taxon>Pleosporomycetidae</taxon>
        <taxon>Pleosporales</taxon>
        <taxon>Pleosporineae</taxon>
        <taxon>Phaeosphaeriaceae</taxon>
        <taxon>Parastagonospora</taxon>
    </lineage>
</organism>
<gene>
    <name evidence="3" type="ORF">SNOG_14906</name>
</gene>
<evidence type="ECO:0000313" key="4">
    <source>
        <dbReference type="Proteomes" id="UP000001055"/>
    </source>
</evidence>
<dbReference type="InParanoid" id="Q0U060"/>
<dbReference type="GeneID" id="5982003"/>
<reference evidence="4" key="1">
    <citation type="journal article" date="2007" name="Plant Cell">
        <title>Dothideomycete-plant interactions illuminated by genome sequencing and EST analysis of the wheat pathogen Stagonospora nodorum.</title>
        <authorList>
            <person name="Hane J.K."/>
            <person name="Lowe R.G."/>
            <person name="Solomon P.S."/>
            <person name="Tan K.C."/>
            <person name="Schoch C.L."/>
            <person name="Spatafora J.W."/>
            <person name="Crous P.W."/>
            <person name="Kodira C."/>
            <person name="Birren B.W."/>
            <person name="Galagan J.E."/>
            <person name="Torriani S.F."/>
            <person name="McDonald B.A."/>
            <person name="Oliver R.P."/>
        </authorList>
    </citation>
    <scope>NUCLEOTIDE SEQUENCE [LARGE SCALE GENOMIC DNA]</scope>
    <source>
        <strain evidence="4">SN15 / ATCC MYA-4574 / FGSC 10173</strain>
    </source>
</reference>
<dbReference type="KEGG" id="pno:SNOG_14906"/>
<dbReference type="VEuPathDB" id="FungiDB:JI435_149060"/>
<dbReference type="InterPro" id="IPR010730">
    <property type="entry name" value="HET"/>
</dbReference>
<dbReference type="HOGENOM" id="CLU_000288_138_8_1"/>
<accession>Q0U060</accession>
<dbReference type="PANTHER" id="PTHR10622">
    <property type="entry name" value="HET DOMAIN-CONTAINING PROTEIN"/>
    <property type="match status" value="1"/>
</dbReference>
<dbReference type="EMBL" id="CH445358">
    <property type="protein sequence ID" value="EAT77758.2"/>
    <property type="molecule type" value="Genomic_DNA"/>
</dbReference>
<dbReference type="Pfam" id="PF06985">
    <property type="entry name" value="HET"/>
    <property type="match status" value="1"/>
</dbReference>
<dbReference type="PANTHER" id="PTHR10622:SF10">
    <property type="entry name" value="HET DOMAIN-CONTAINING PROTEIN"/>
    <property type="match status" value="1"/>
</dbReference>
<dbReference type="RefSeq" id="XP_001805076.1">
    <property type="nucleotide sequence ID" value="XM_001805024.1"/>
</dbReference>
<proteinExistence type="predicted"/>
<dbReference type="Pfam" id="PF26640">
    <property type="entry name" value="DUF8212"/>
    <property type="match status" value="1"/>
</dbReference>
<dbReference type="Proteomes" id="UP000001055">
    <property type="component" value="Unassembled WGS sequence"/>
</dbReference>